<gene>
    <name evidence="12" type="ORF">QVD17_25179</name>
</gene>
<evidence type="ECO:0000256" key="7">
    <source>
        <dbReference type="ARBA" id="ARBA00022786"/>
    </source>
</evidence>
<sequence>MQRQKGVIGSLPESLTLEHGSTSSDSGAIEQQFSWTNFIQNPPANANQETRNLSMWGMGESSSSTVPNQASQNRVDPKIGRGWLSFIKAQPEHHQHEPSASRLSLGGHNASSSSGPVETEAQQLPRKRKADELNIGQSSTVESSNILQRTQGSTSVWQPVLENPTLANTMLFDPTIPILGSSIGSVSSYNSAMENIHRNVRARVNNSHQQDQLHTSNIRSNGVLNFSDPYASLGLNHVATTGDGSSSRQSQPLLQVPGLSRSLHSSSRSRRSSSRANQPVTSNNVGSGSYLRTTPPNISYVRNTAQTAVNLGLDSAGGHISLSSTSNPTPNVGPRRGSSLYPSRRQTEIIRRALLSSIDSRAGGDGGGQTSNLFSRVPAPIAGQHPHLHLARLRTADRQLDGVFGYPYISRTAIGGSERRGRLASEMRNVLDLIRRREVLRFEDFMILDPSVFYGMADIHDRHRDMRLDIDNMSYEELLALEERIGNVNTGLTEETICKRLKQKTYVSVADQPDDEPCCVCQEEYKNGDDLGALECGHEFHTSCIKQWLLQKNACPVCKSAASK</sequence>
<feature type="region of interest" description="Disordered" evidence="10">
    <location>
        <begin position="56"/>
        <end position="75"/>
    </location>
</feature>
<dbReference type="PROSITE" id="PS50089">
    <property type="entry name" value="ZF_RING_2"/>
    <property type="match status" value="1"/>
</dbReference>
<dbReference type="GO" id="GO:0010228">
    <property type="term" value="P:vegetative to reproductive phase transition of meristem"/>
    <property type="evidence" value="ECO:0007669"/>
    <property type="project" value="UniProtKB-ARBA"/>
</dbReference>
<keyword evidence="6 9" id="KW-0863">Zinc-finger</keyword>
<feature type="domain" description="RING-type" evidence="11">
    <location>
        <begin position="518"/>
        <end position="559"/>
    </location>
</feature>
<keyword evidence="8" id="KW-0862">Zinc</keyword>
<evidence type="ECO:0000256" key="1">
    <source>
        <dbReference type="ARBA" id="ARBA00000900"/>
    </source>
</evidence>
<evidence type="ECO:0000256" key="2">
    <source>
        <dbReference type="ARBA" id="ARBA00004906"/>
    </source>
</evidence>
<comment type="pathway">
    <text evidence="2">Protein modification; protein ubiquitination.</text>
</comment>
<dbReference type="Proteomes" id="UP001229421">
    <property type="component" value="Unassembled WGS sequence"/>
</dbReference>
<dbReference type="SUPFAM" id="SSF57850">
    <property type="entry name" value="RING/U-box"/>
    <property type="match status" value="1"/>
</dbReference>
<feature type="compositionally biased region" description="Polar residues" evidence="10">
    <location>
        <begin position="321"/>
        <end position="330"/>
    </location>
</feature>
<evidence type="ECO:0000256" key="6">
    <source>
        <dbReference type="ARBA" id="ARBA00022771"/>
    </source>
</evidence>
<feature type="compositionally biased region" description="Polar residues" evidence="10">
    <location>
        <begin position="135"/>
        <end position="153"/>
    </location>
</feature>
<keyword evidence="13" id="KW-1185">Reference proteome</keyword>
<evidence type="ECO:0000259" key="11">
    <source>
        <dbReference type="PROSITE" id="PS50089"/>
    </source>
</evidence>
<dbReference type="InterPro" id="IPR013083">
    <property type="entry name" value="Znf_RING/FYVE/PHD"/>
</dbReference>
<accession>A0AAD8KJE1</accession>
<evidence type="ECO:0000256" key="5">
    <source>
        <dbReference type="ARBA" id="ARBA00022723"/>
    </source>
</evidence>
<feature type="compositionally biased region" description="Polar residues" evidence="10">
    <location>
        <begin position="238"/>
        <end position="253"/>
    </location>
</feature>
<dbReference type="PANTHER" id="PTHR22937">
    <property type="entry name" value="E3 UBIQUITIN-PROTEIN LIGASE RNF165"/>
    <property type="match status" value="1"/>
</dbReference>
<keyword evidence="7" id="KW-0833">Ubl conjugation pathway</keyword>
<dbReference type="SMART" id="SM00184">
    <property type="entry name" value="RING"/>
    <property type="match status" value="1"/>
</dbReference>
<feature type="region of interest" description="Disordered" evidence="10">
    <location>
        <begin position="320"/>
        <end position="344"/>
    </location>
</feature>
<evidence type="ECO:0000256" key="3">
    <source>
        <dbReference type="ARBA" id="ARBA00012483"/>
    </source>
</evidence>
<evidence type="ECO:0000256" key="8">
    <source>
        <dbReference type="ARBA" id="ARBA00022833"/>
    </source>
</evidence>
<dbReference type="Gene3D" id="3.30.40.10">
    <property type="entry name" value="Zinc/RING finger domain, C3HC4 (zinc finger)"/>
    <property type="match status" value="1"/>
</dbReference>
<dbReference type="FunFam" id="3.30.40.10:FF:000309">
    <property type="entry name" value="E3 ubiquitin-protein ligase MBR2"/>
    <property type="match status" value="1"/>
</dbReference>
<feature type="compositionally biased region" description="Polar residues" evidence="10">
    <location>
        <begin position="60"/>
        <end position="74"/>
    </location>
</feature>
<protein>
    <recommendedName>
        <fullName evidence="3">RING-type E3 ubiquitin transferase</fullName>
        <ecNumber evidence="3">2.3.2.27</ecNumber>
    </recommendedName>
</protein>
<feature type="compositionally biased region" description="Polar residues" evidence="10">
    <location>
        <begin position="109"/>
        <end position="122"/>
    </location>
</feature>
<dbReference type="GO" id="GO:0008270">
    <property type="term" value="F:zinc ion binding"/>
    <property type="evidence" value="ECO:0007669"/>
    <property type="project" value="UniProtKB-KW"/>
</dbReference>
<keyword evidence="4" id="KW-0808">Transferase</keyword>
<proteinExistence type="predicted"/>
<evidence type="ECO:0000256" key="9">
    <source>
        <dbReference type="PROSITE-ProRule" id="PRU00175"/>
    </source>
</evidence>
<dbReference type="EMBL" id="JAUHHV010000006">
    <property type="protein sequence ID" value="KAK1422216.1"/>
    <property type="molecule type" value="Genomic_DNA"/>
</dbReference>
<keyword evidence="5" id="KW-0479">Metal-binding</keyword>
<comment type="catalytic activity">
    <reaction evidence="1">
        <text>S-ubiquitinyl-[E2 ubiquitin-conjugating enzyme]-L-cysteine + [acceptor protein]-L-lysine = [E2 ubiquitin-conjugating enzyme]-L-cysteine + N(6)-ubiquitinyl-[acceptor protein]-L-lysine.</text>
        <dbReference type="EC" id="2.3.2.27"/>
    </reaction>
</comment>
<dbReference type="PANTHER" id="PTHR22937:SF170">
    <property type="entry name" value="RING-TYPE E3 UBIQUITIN TRANSFERASE"/>
    <property type="match status" value="1"/>
</dbReference>
<dbReference type="EC" id="2.3.2.27" evidence="3"/>
<organism evidence="12 13">
    <name type="scientific">Tagetes erecta</name>
    <name type="common">African marigold</name>
    <dbReference type="NCBI Taxonomy" id="13708"/>
    <lineage>
        <taxon>Eukaryota</taxon>
        <taxon>Viridiplantae</taxon>
        <taxon>Streptophyta</taxon>
        <taxon>Embryophyta</taxon>
        <taxon>Tracheophyta</taxon>
        <taxon>Spermatophyta</taxon>
        <taxon>Magnoliopsida</taxon>
        <taxon>eudicotyledons</taxon>
        <taxon>Gunneridae</taxon>
        <taxon>Pentapetalae</taxon>
        <taxon>asterids</taxon>
        <taxon>campanulids</taxon>
        <taxon>Asterales</taxon>
        <taxon>Asteraceae</taxon>
        <taxon>Asteroideae</taxon>
        <taxon>Heliantheae alliance</taxon>
        <taxon>Tageteae</taxon>
        <taxon>Tagetes</taxon>
    </lineage>
</organism>
<feature type="compositionally biased region" description="Basic and acidic residues" evidence="10">
    <location>
        <begin position="90"/>
        <end position="99"/>
    </location>
</feature>
<evidence type="ECO:0000256" key="10">
    <source>
        <dbReference type="SAM" id="MobiDB-lite"/>
    </source>
</evidence>
<comment type="caution">
    <text evidence="12">The sequence shown here is derived from an EMBL/GenBank/DDBJ whole genome shotgun (WGS) entry which is preliminary data.</text>
</comment>
<dbReference type="GO" id="GO:0043161">
    <property type="term" value="P:proteasome-mediated ubiquitin-dependent protein catabolic process"/>
    <property type="evidence" value="ECO:0007669"/>
    <property type="project" value="UniProtKB-ARBA"/>
</dbReference>
<evidence type="ECO:0000313" key="13">
    <source>
        <dbReference type="Proteomes" id="UP001229421"/>
    </source>
</evidence>
<feature type="region of interest" description="Disordered" evidence="10">
    <location>
        <begin position="1"/>
        <end position="27"/>
    </location>
</feature>
<evidence type="ECO:0000313" key="12">
    <source>
        <dbReference type="EMBL" id="KAK1422216.1"/>
    </source>
</evidence>
<feature type="region of interest" description="Disordered" evidence="10">
    <location>
        <begin position="237"/>
        <end position="293"/>
    </location>
</feature>
<dbReference type="AlphaFoldDB" id="A0AAD8KJE1"/>
<dbReference type="InterPro" id="IPR001841">
    <property type="entry name" value="Znf_RING"/>
</dbReference>
<feature type="compositionally biased region" description="Polar residues" evidence="10">
    <location>
        <begin position="276"/>
        <end position="293"/>
    </location>
</feature>
<name>A0AAD8KJE1_TARER</name>
<evidence type="ECO:0000256" key="4">
    <source>
        <dbReference type="ARBA" id="ARBA00022679"/>
    </source>
</evidence>
<dbReference type="Pfam" id="PF13639">
    <property type="entry name" value="zf-RING_2"/>
    <property type="match status" value="1"/>
</dbReference>
<dbReference type="GO" id="GO:0061630">
    <property type="term" value="F:ubiquitin protein ligase activity"/>
    <property type="evidence" value="ECO:0007669"/>
    <property type="project" value="UniProtKB-EC"/>
</dbReference>
<feature type="region of interest" description="Disordered" evidence="10">
    <location>
        <begin position="90"/>
        <end position="153"/>
    </location>
</feature>
<reference evidence="12" key="1">
    <citation type="journal article" date="2023" name="bioRxiv">
        <title>Improved chromosome-level genome assembly for marigold (Tagetes erecta).</title>
        <authorList>
            <person name="Jiang F."/>
            <person name="Yuan L."/>
            <person name="Wang S."/>
            <person name="Wang H."/>
            <person name="Xu D."/>
            <person name="Wang A."/>
            <person name="Fan W."/>
        </authorList>
    </citation>
    <scope>NUCLEOTIDE SEQUENCE</scope>
    <source>
        <strain evidence="12">WSJ</strain>
        <tissue evidence="12">Leaf</tissue>
    </source>
</reference>
<dbReference type="InterPro" id="IPR045191">
    <property type="entry name" value="MBR1/2-like"/>
</dbReference>